<keyword evidence="2 6" id="KW-0409">Iron storage</keyword>
<dbReference type="EMBL" id="KE125146">
    <property type="protein sequence ID" value="EPB70971.1"/>
    <property type="molecule type" value="Genomic_DNA"/>
</dbReference>
<gene>
    <name evidence="8" type="ORF">ANCCEY_09936</name>
</gene>
<dbReference type="InterPro" id="IPR012347">
    <property type="entry name" value="Ferritin-like"/>
</dbReference>
<proteinExistence type="inferred from homology"/>
<dbReference type="GO" id="GO:0004322">
    <property type="term" value="F:ferroxidase activity"/>
    <property type="evidence" value="ECO:0007669"/>
    <property type="project" value="UniProtKB-EC"/>
</dbReference>
<dbReference type="PROSITE" id="PS50905">
    <property type="entry name" value="FERRITIN_LIKE"/>
    <property type="match status" value="1"/>
</dbReference>
<dbReference type="InterPro" id="IPR009040">
    <property type="entry name" value="Ferritin-like_diiron"/>
</dbReference>
<feature type="domain" description="Ferritin-like diiron" evidence="7">
    <location>
        <begin position="7"/>
        <end position="168"/>
    </location>
</feature>
<comment type="similarity">
    <text evidence="1 6">Belongs to the ferritin family.</text>
</comment>
<feature type="binding site" evidence="5">
    <location>
        <position position="116"/>
    </location>
    <ligand>
        <name>Fe cation</name>
        <dbReference type="ChEBI" id="CHEBI:24875"/>
        <label>1</label>
    </ligand>
</feature>
<evidence type="ECO:0000259" key="7">
    <source>
        <dbReference type="PROSITE" id="PS50905"/>
    </source>
</evidence>
<dbReference type="Pfam" id="PF00210">
    <property type="entry name" value="Ferritin"/>
    <property type="match status" value="1"/>
</dbReference>
<reference evidence="8 9" key="1">
    <citation type="submission" date="2013-05" db="EMBL/GenBank/DDBJ databases">
        <title>Draft genome of the parasitic nematode Anyclostoma ceylanicum.</title>
        <authorList>
            <person name="Mitreva M."/>
        </authorList>
    </citation>
    <scope>NUCLEOTIDE SEQUENCE [LARGE SCALE GENOMIC DNA]</scope>
</reference>
<dbReference type="GO" id="GO:0005737">
    <property type="term" value="C:cytoplasm"/>
    <property type="evidence" value="ECO:0007669"/>
    <property type="project" value="TreeGrafter"/>
</dbReference>
<protein>
    <recommendedName>
        <fullName evidence="6">Ferritin</fullName>
        <ecNumber evidence="6">1.16.3.1</ecNumber>
    </recommendedName>
</protein>
<dbReference type="FunFam" id="1.20.1260.10:FF:000002">
    <property type="entry name" value="Ferritin, mitochondrial"/>
    <property type="match status" value="1"/>
</dbReference>
<evidence type="ECO:0000256" key="2">
    <source>
        <dbReference type="ARBA" id="ARBA00022434"/>
    </source>
</evidence>
<comment type="catalytic activity">
    <reaction evidence="6">
        <text>4 Fe(2+) + O2 + 4 H(+) = 4 Fe(3+) + 2 H2O</text>
        <dbReference type="Rhea" id="RHEA:11148"/>
        <dbReference type="ChEBI" id="CHEBI:15377"/>
        <dbReference type="ChEBI" id="CHEBI:15378"/>
        <dbReference type="ChEBI" id="CHEBI:15379"/>
        <dbReference type="ChEBI" id="CHEBI:29033"/>
        <dbReference type="ChEBI" id="CHEBI:29034"/>
        <dbReference type="EC" id="1.16.3.1"/>
    </reaction>
</comment>
<dbReference type="InterPro" id="IPR014034">
    <property type="entry name" value="Ferritin_CS"/>
</dbReference>
<keyword evidence="9" id="KW-1185">Reference proteome</keyword>
<evidence type="ECO:0000256" key="4">
    <source>
        <dbReference type="ARBA" id="ARBA00023004"/>
    </source>
</evidence>
<keyword evidence="3 5" id="KW-0479">Metal-binding</keyword>
<dbReference type="InterPro" id="IPR001519">
    <property type="entry name" value="Ferritin"/>
</dbReference>
<keyword evidence="4 5" id="KW-0408">Iron</keyword>
<organism evidence="8 9">
    <name type="scientific">Ancylostoma ceylanicum</name>
    <dbReference type="NCBI Taxonomy" id="53326"/>
    <lineage>
        <taxon>Eukaryota</taxon>
        <taxon>Metazoa</taxon>
        <taxon>Ecdysozoa</taxon>
        <taxon>Nematoda</taxon>
        <taxon>Chromadorea</taxon>
        <taxon>Rhabditida</taxon>
        <taxon>Rhabditina</taxon>
        <taxon>Rhabditomorpha</taxon>
        <taxon>Strongyloidea</taxon>
        <taxon>Ancylostomatidae</taxon>
        <taxon>Ancylostomatinae</taxon>
        <taxon>Ancylostoma</taxon>
    </lineage>
</organism>
<feature type="binding site" evidence="5">
    <location>
        <position position="24"/>
    </location>
    <ligand>
        <name>Fe cation</name>
        <dbReference type="ChEBI" id="CHEBI:24875"/>
        <label>1</label>
    </ligand>
</feature>
<dbReference type="AlphaFoldDB" id="A0A0D6LLS8"/>
<accession>A0A0D6LLS8</accession>
<dbReference type="GO" id="GO:0006826">
    <property type="term" value="P:iron ion transport"/>
    <property type="evidence" value="ECO:0007669"/>
    <property type="project" value="InterPro"/>
</dbReference>
<dbReference type="PANTHER" id="PTHR11431">
    <property type="entry name" value="FERRITIN"/>
    <property type="match status" value="1"/>
</dbReference>
<comment type="function">
    <text evidence="6">Stores iron in a soluble, non-toxic, readily available form. Important for iron homeostasis. Iron is taken up in the ferrous form and deposited as ferric hydroxides after oxidation.</text>
</comment>
<feature type="binding site" evidence="5">
    <location>
        <position position="59"/>
    </location>
    <ligand>
        <name>Fe cation</name>
        <dbReference type="ChEBI" id="CHEBI:24875"/>
        <label>1</label>
    </ligand>
</feature>
<evidence type="ECO:0000256" key="6">
    <source>
        <dbReference type="RuleBase" id="RU361145"/>
    </source>
</evidence>
<evidence type="ECO:0000313" key="8">
    <source>
        <dbReference type="EMBL" id="EPB70971.1"/>
    </source>
</evidence>
<evidence type="ECO:0000256" key="1">
    <source>
        <dbReference type="ARBA" id="ARBA00007513"/>
    </source>
</evidence>
<evidence type="ECO:0000256" key="5">
    <source>
        <dbReference type="PIRSR" id="PIRSR601519-1"/>
    </source>
</evidence>
<dbReference type="GO" id="GO:0008199">
    <property type="term" value="F:ferric iron binding"/>
    <property type="evidence" value="ECO:0007669"/>
    <property type="project" value="InterPro"/>
</dbReference>
<evidence type="ECO:0000256" key="3">
    <source>
        <dbReference type="ARBA" id="ARBA00022723"/>
    </source>
</evidence>
<dbReference type="Proteomes" id="UP000054495">
    <property type="component" value="Unassembled WGS sequence"/>
</dbReference>
<feature type="binding site" evidence="5">
    <location>
        <position position="62"/>
    </location>
    <ligand>
        <name>Fe cation</name>
        <dbReference type="ChEBI" id="CHEBI:24875"/>
        <label>1</label>
    </ligand>
</feature>
<dbReference type="GO" id="GO:0006879">
    <property type="term" value="P:intracellular iron ion homeostasis"/>
    <property type="evidence" value="ECO:0007669"/>
    <property type="project" value="UniProtKB-KW"/>
</dbReference>
<dbReference type="InterPro" id="IPR008331">
    <property type="entry name" value="Ferritin_DPS_dom"/>
</dbReference>
<keyword evidence="6" id="KW-0560">Oxidoreductase</keyword>
<dbReference type="InterPro" id="IPR009078">
    <property type="entry name" value="Ferritin-like_SF"/>
</dbReference>
<dbReference type="SUPFAM" id="SSF47240">
    <property type="entry name" value="Ferritin-like"/>
    <property type="match status" value="1"/>
</dbReference>
<name>A0A0D6LLS8_9BILA</name>
<evidence type="ECO:0000313" key="9">
    <source>
        <dbReference type="Proteomes" id="UP000054495"/>
    </source>
</evidence>
<dbReference type="Gene3D" id="1.20.1260.10">
    <property type="match status" value="1"/>
</dbReference>
<dbReference type="PANTHER" id="PTHR11431:SF75">
    <property type="entry name" value="FERRITIN"/>
    <property type="match status" value="1"/>
</dbReference>
<dbReference type="GO" id="GO:0008198">
    <property type="term" value="F:ferrous iron binding"/>
    <property type="evidence" value="ECO:0007669"/>
    <property type="project" value="TreeGrafter"/>
</dbReference>
<dbReference type="CDD" id="cd01056">
    <property type="entry name" value="Euk_Ferritin"/>
    <property type="match status" value="1"/>
</dbReference>
<feature type="binding site" evidence="5">
    <location>
        <position position="150"/>
    </location>
    <ligand>
        <name>Fe cation</name>
        <dbReference type="ChEBI" id="CHEBI:24875"/>
        <label>1</label>
    </ligand>
</feature>
<sequence length="183" mass="21053">MESQVRMNYSQEVEAAVNKQANIELYASYVYLSMSMYFDRDDVALPNIAKWFRKQSDEEREHAIKLMHFQNCRGGRVIMQAVNKPEKDEWGSALEAFQVTRSATTAHFSQAALALEKFNNKCLLELHAKASASNDPHMSDFLESKFLDEQVESIEQIAKFVTNLKRLGPGMGEYVFDKENFDH</sequence>
<dbReference type="PROSITE" id="PS00204">
    <property type="entry name" value="FERRITIN_2"/>
    <property type="match status" value="1"/>
</dbReference>
<dbReference type="EC" id="1.16.3.1" evidence="6"/>